<dbReference type="OrthoDB" id="5988132at2759"/>
<accession>A0A2A2L480</accession>
<keyword evidence="3" id="KW-1185">Reference proteome</keyword>
<evidence type="ECO:0000256" key="1">
    <source>
        <dbReference type="SAM" id="MobiDB-lite"/>
    </source>
</evidence>
<organism evidence="2 3">
    <name type="scientific">Diploscapter pachys</name>
    <dbReference type="NCBI Taxonomy" id="2018661"/>
    <lineage>
        <taxon>Eukaryota</taxon>
        <taxon>Metazoa</taxon>
        <taxon>Ecdysozoa</taxon>
        <taxon>Nematoda</taxon>
        <taxon>Chromadorea</taxon>
        <taxon>Rhabditida</taxon>
        <taxon>Rhabditina</taxon>
        <taxon>Rhabditomorpha</taxon>
        <taxon>Rhabditoidea</taxon>
        <taxon>Rhabditidae</taxon>
        <taxon>Diploscapter</taxon>
    </lineage>
</organism>
<dbReference type="EMBL" id="LIAE01007221">
    <property type="protein sequence ID" value="PAV80982.1"/>
    <property type="molecule type" value="Genomic_DNA"/>
</dbReference>
<feature type="region of interest" description="Disordered" evidence="1">
    <location>
        <begin position="454"/>
        <end position="490"/>
    </location>
</feature>
<gene>
    <name evidence="2" type="ORF">WR25_04779</name>
</gene>
<reference evidence="2 3" key="1">
    <citation type="journal article" date="2017" name="Curr. Biol.">
        <title>Genome architecture and evolution of a unichromosomal asexual nematode.</title>
        <authorList>
            <person name="Fradin H."/>
            <person name="Zegar C."/>
            <person name="Gutwein M."/>
            <person name="Lucas J."/>
            <person name="Kovtun M."/>
            <person name="Corcoran D."/>
            <person name="Baugh L.R."/>
            <person name="Kiontke K."/>
            <person name="Gunsalus K."/>
            <person name="Fitch D.H."/>
            <person name="Piano F."/>
        </authorList>
    </citation>
    <scope>NUCLEOTIDE SEQUENCE [LARGE SCALE GENOMIC DNA]</scope>
    <source>
        <strain evidence="2">PF1309</strain>
    </source>
</reference>
<evidence type="ECO:0000313" key="2">
    <source>
        <dbReference type="EMBL" id="PAV80982.1"/>
    </source>
</evidence>
<feature type="compositionally biased region" description="Low complexity" evidence="1">
    <location>
        <begin position="417"/>
        <end position="428"/>
    </location>
</feature>
<dbReference type="PANTHER" id="PTHR33845:SF1">
    <property type="entry name" value="C2H2-TYPE DOMAIN-CONTAINING PROTEIN"/>
    <property type="match status" value="1"/>
</dbReference>
<dbReference type="STRING" id="2018661.A0A2A2L480"/>
<protein>
    <recommendedName>
        <fullName evidence="4">C2H2-type domain-containing protein</fullName>
    </recommendedName>
</protein>
<proteinExistence type="predicted"/>
<name>A0A2A2L480_9BILA</name>
<evidence type="ECO:0008006" key="4">
    <source>
        <dbReference type="Google" id="ProtNLM"/>
    </source>
</evidence>
<sequence>MGIKTVILRSDNAGAYHSSSLVASLYNVEKETHVKIERYTYSEPQAGKSDCDRMISHLKRKLSDYLQPGKTVHSGQNVETLEEMFAALTTGRLLKGVSVHLIDYNVEQKSGFTFDGIRSFGDFEYGSDGVTARRHFYVGSGVYKKKNDLKPIILNVKVLGNGGDALSSLTTVTDERRRVLAGEATRFWFTRYKGAEIEKKAKEEENAMKAMCDSDDRWEDEFEPTIDTSPQNEACEKTKSKLYTCPIPGCRATFLRQYPRDQHVLAGKHNFAPDQETMLDYAANLYVDELEGGDLGNNPLPELDNAIRDSITVDPQEAAKTQEPIGFAVKKQKTNKPFPEKVRKYLTERFIQGIVKKQKDDPKVVAKEMKTQKDQNGNKIFEPSEYLTWQQITSFFSQLNSKQKAKIASKPKRQVPSSSISDSESSQQIEQLAIETANELNDSEGEIDDLFVKDPDYNIEEDDDLSSTIDEKKEELFDQPNSPIYAIIDD</sequence>
<dbReference type="PANTHER" id="PTHR33845">
    <property type="entry name" value="C2H2-TYPE DOMAIN-CONTAINING PROTEIN"/>
    <property type="match status" value="1"/>
</dbReference>
<dbReference type="Proteomes" id="UP000218231">
    <property type="component" value="Unassembled WGS sequence"/>
</dbReference>
<dbReference type="AlphaFoldDB" id="A0A2A2L480"/>
<evidence type="ECO:0000313" key="3">
    <source>
        <dbReference type="Proteomes" id="UP000218231"/>
    </source>
</evidence>
<feature type="region of interest" description="Disordered" evidence="1">
    <location>
        <begin position="406"/>
        <end position="428"/>
    </location>
</feature>
<comment type="caution">
    <text evidence="2">The sequence shown here is derived from an EMBL/GenBank/DDBJ whole genome shotgun (WGS) entry which is preliminary data.</text>
</comment>